<dbReference type="InterPro" id="IPR036271">
    <property type="entry name" value="Tet_transcr_reg_TetR-rel_C_sf"/>
</dbReference>
<dbReference type="Pfam" id="PF00440">
    <property type="entry name" value="TetR_N"/>
    <property type="match status" value="1"/>
</dbReference>
<dbReference type="AlphaFoldDB" id="A0A3A8QVE6"/>
<dbReference type="PRINTS" id="PR00455">
    <property type="entry name" value="HTHTETR"/>
</dbReference>
<dbReference type="InterPro" id="IPR050109">
    <property type="entry name" value="HTH-type_TetR-like_transc_reg"/>
</dbReference>
<keyword evidence="8" id="KW-1185">Reference proteome</keyword>
<dbReference type="PANTHER" id="PTHR30055">
    <property type="entry name" value="HTH-TYPE TRANSCRIPTIONAL REGULATOR RUTR"/>
    <property type="match status" value="1"/>
</dbReference>
<comment type="caution">
    <text evidence="7">The sequence shown here is derived from an EMBL/GenBank/DDBJ whole genome shotgun (WGS) entry which is preliminary data.</text>
</comment>
<organism evidence="7 8">
    <name type="scientific">Corallococcus llansteffanensis</name>
    <dbReference type="NCBI Taxonomy" id="2316731"/>
    <lineage>
        <taxon>Bacteria</taxon>
        <taxon>Pseudomonadati</taxon>
        <taxon>Myxococcota</taxon>
        <taxon>Myxococcia</taxon>
        <taxon>Myxococcales</taxon>
        <taxon>Cystobacterineae</taxon>
        <taxon>Myxococcaceae</taxon>
        <taxon>Corallococcus</taxon>
    </lineage>
</organism>
<dbReference type="PROSITE" id="PS50977">
    <property type="entry name" value="HTH_TETR_2"/>
    <property type="match status" value="1"/>
</dbReference>
<dbReference type="GO" id="GO:0046677">
    <property type="term" value="P:response to antibiotic"/>
    <property type="evidence" value="ECO:0007669"/>
    <property type="project" value="InterPro"/>
</dbReference>
<dbReference type="PANTHER" id="PTHR30055:SF151">
    <property type="entry name" value="TRANSCRIPTIONAL REGULATORY PROTEIN"/>
    <property type="match status" value="1"/>
</dbReference>
<reference evidence="8" key="1">
    <citation type="submission" date="2018-09" db="EMBL/GenBank/DDBJ databases">
        <authorList>
            <person name="Livingstone P.G."/>
            <person name="Whitworth D.E."/>
        </authorList>
    </citation>
    <scope>NUCLEOTIDE SEQUENCE [LARGE SCALE GENOMIC DNA]</scope>
    <source>
        <strain evidence="8">CA051B</strain>
    </source>
</reference>
<gene>
    <name evidence="7" type="ORF">D7V93_00855</name>
</gene>
<dbReference type="Proteomes" id="UP000272888">
    <property type="component" value="Unassembled WGS sequence"/>
</dbReference>
<protein>
    <submittedName>
        <fullName evidence="7">TetR/AcrR family transcriptional regulator</fullName>
    </submittedName>
</protein>
<dbReference type="GO" id="GO:0000976">
    <property type="term" value="F:transcription cis-regulatory region binding"/>
    <property type="evidence" value="ECO:0007669"/>
    <property type="project" value="TreeGrafter"/>
</dbReference>
<dbReference type="InterPro" id="IPR009057">
    <property type="entry name" value="Homeodomain-like_sf"/>
</dbReference>
<evidence type="ECO:0000313" key="8">
    <source>
        <dbReference type="Proteomes" id="UP000272888"/>
    </source>
</evidence>
<dbReference type="GO" id="GO:0045892">
    <property type="term" value="P:negative regulation of DNA-templated transcription"/>
    <property type="evidence" value="ECO:0007669"/>
    <property type="project" value="InterPro"/>
</dbReference>
<evidence type="ECO:0000256" key="3">
    <source>
        <dbReference type="ARBA" id="ARBA00023125"/>
    </source>
</evidence>
<evidence type="ECO:0000259" key="6">
    <source>
        <dbReference type="PROSITE" id="PS50977"/>
    </source>
</evidence>
<proteinExistence type="predicted"/>
<keyword evidence="2" id="KW-0805">Transcription regulation</keyword>
<dbReference type="RefSeq" id="WP_120641495.1">
    <property type="nucleotide sequence ID" value="NZ_RAWB01000004.1"/>
</dbReference>
<dbReference type="EMBL" id="RAWB01000004">
    <property type="protein sequence ID" value="RKH68772.1"/>
    <property type="molecule type" value="Genomic_DNA"/>
</dbReference>
<keyword evidence="4" id="KW-0804">Transcription</keyword>
<evidence type="ECO:0000256" key="2">
    <source>
        <dbReference type="ARBA" id="ARBA00023015"/>
    </source>
</evidence>
<dbReference type="PRINTS" id="PR00400">
    <property type="entry name" value="TETREPRESSOR"/>
</dbReference>
<dbReference type="SUPFAM" id="SSF48498">
    <property type="entry name" value="Tetracyclin repressor-like, C-terminal domain"/>
    <property type="match status" value="1"/>
</dbReference>
<dbReference type="InterPro" id="IPR001647">
    <property type="entry name" value="HTH_TetR"/>
</dbReference>
<accession>A0A3A8QVE6</accession>
<evidence type="ECO:0000256" key="5">
    <source>
        <dbReference type="PROSITE-ProRule" id="PRU00335"/>
    </source>
</evidence>
<dbReference type="GO" id="GO:0003700">
    <property type="term" value="F:DNA-binding transcription factor activity"/>
    <property type="evidence" value="ECO:0007669"/>
    <property type="project" value="TreeGrafter"/>
</dbReference>
<sequence>MAKATRGSERREEALSRERIVDAAIELLDDEGENGLTFRALATRLATGPGAIYWHIANKSELLVAASDAVVARALGEVLAFAKPHEEIRRIAVVVFEAIDAHPWVGAQLSVAPWRTAMLQIFERIGRQVQALGVPGGARFTAASALVSYIIGVSVQNAANGRLLDPPVDRADFLETVSAQWKELDAQEYPFTRNVAAQLREHDDRAEFLAGIDLILTGITASR</sequence>
<dbReference type="Gene3D" id="1.10.10.60">
    <property type="entry name" value="Homeodomain-like"/>
    <property type="match status" value="1"/>
</dbReference>
<evidence type="ECO:0000256" key="4">
    <source>
        <dbReference type="ARBA" id="ARBA00023163"/>
    </source>
</evidence>
<comment type="function">
    <text evidence="1">TetR is the repressor of the tetracycline resistance element; its N-terminal region forms a helix-turn-helix structure and binds DNA. Binding of tetracycline to TetR reduces the repressor affinity for the tetracycline resistance gene (tetA) promoter operator sites.</text>
</comment>
<dbReference type="InterPro" id="IPR003012">
    <property type="entry name" value="Tet_transcr_reg_TetR"/>
</dbReference>
<feature type="domain" description="HTH tetR-type" evidence="6">
    <location>
        <begin position="14"/>
        <end position="74"/>
    </location>
</feature>
<keyword evidence="3 5" id="KW-0238">DNA-binding</keyword>
<dbReference type="SUPFAM" id="SSF46689">
    <property type="entry name" value="Homeodomain-like"/>
    <property type="match status" value="1"/>
</dbReference>
<name>A0A3A8QVE6_9BACT</name>
<dbReference type="Gene3D" id="1.10.357.10">
    <property type="entry name" value="Tetracycline Repressor, domain 2"/>
    <property type="match status" value="1"/>
</dbReference>
<feature type="DNA-binding region" description="H-T-H motif" evidence="5">
    <location>
        <begin position="37"/>
        <end position="56"/>
    </location>
</feature>
<evidence type="ECO:0000256" key="1">
    <source>
        <dbReference type="ARBA" id="ARBA00002856"/>
    </source>
</evidence>
<evidence type="ECO:0000313" key="7">
    <source>
        <dbReference type="EMBL" id="RKH68772.1"/>
    </source>
</evidence>